<accession>A0A1J4JQ54</accession>
<dbReference type="InterPro" id="IPR029044">
    <property type="entry name" value="Nucleotide-diphossugar_trans"/>
</dbReference>
<keyword evidence="3" id="KW-0732">Signal</keyword>
<dbReference type="EMBL" id="MLAK01000993">
    <property type="protein sequence ID" value="OHS99661.1"/>
    <property type="molecule type" value="Genomic_DNA"/>
</dbReference>
<dbReference type="InterPro" id="IPR040694">
    <property type="entry name" value="UGGT_TRXL_2"/>
</dbReference>
<dbReference type="RefSeq" id="XP_068352798.1">
    <property type="nucleotide sequence ID" value="XM_068494197.1"/>
</dbReference>
<reference evidence="9" key="1">
    <citation type="submission" date="2016-10" db="EMBL/GenBank/DDBJ databases">
        <authorList>
            <person name="Benchimol M."/>
            <person name="Almeida L.G."/>
            <person name="Vasconcelos A.T."/>
            <person name="Perreira-Neves A."/>
            <person name="Rosa I.A."/>
            <person name="Tasca T."/>
            <person name="Bogo M.R."/>
            <person name="de Souza W."/>
        </authorList>
    </citation>
    <scope>NUCLEOTIDE SEQUENCE [LARGE SCALE GENOMIC DNA]</scope>
    <source>
        <strain evidence="9">K</strain>
    </source>
</reference>
<comment type="caution">
    <text evidence="9">The sequence shown here is derived from an EMBL/GenBank/DDBJ whole genome shotgun (WGS) entry which is preliminary data.</text>
</comment>
<comment type="subcellular location">
    <subcellularLocation>
        <location evidence="2">Endoplasmic reticulum lumen</location>
    </subcellularLocation>
</comment>
<protein>
    <recommendedName>
        <fullName evidence="11">Glucosyltransferase 24 catalytic domain-containing protein</fullName>
    </recommendedName>
</protein>
<dbReference type="InterPro" id="IPR009448">
    <property type="entry name" value="UDP-g_GGtrans"/>
</dbReference>
<proteinExistence type="predicted"/>
<dbReference type="Pfam" id="PF18401">
    <property type="entry name" value="Thioredoxin_13"/>
    <property type="match status" value="1"/>
</dbReference>
<dbReference type="OrthoDB" id="27683at2759"/>
<evidence type="ECO:0000256" key="5">
    <source>
        <dbReference type="ARBA" id="ARBA00023180"/>
    </source>
</evidence>
<dbReference type="GO" id="GO:0018279">
    <property type="term" value="P:protein N-linked glycosylation via asparagine"/>
    <property type="evidence" value="ECO:0007669"/>
    <property type="project" value="TreeGrafter"/>
</dbReference>
<feature type="domain" description="Glucosyltransferase 24 catalytic" evidence="8">
    <location>
        <begin position="1025"/>
        <end position="1287"/>
    </location>
</feature>
<feature type="domain" description="UGGT thioredoxin-like" evidence="6">
    <location>
        <begin position="243"/>
        <end position="336"/>
    </location>
</feature>
<dbReference type="PANTHER" id="PTHR11226:SF0">
    <property type="entry name" value="UDP-GLUCOSE:GLYCOPROTEIN GLUCOSYLTRANSFERASE"/>
    <property type="match status" value="1"/>
</dbReference>
<dbReference type="GeneID" id="94828901"/>
<evidence type="ECO:0000313" key="9">
    <source>
        <dbReference type="EMBL" id="OHS99661.1"/>
    </source>
</evidence>
<evidence type="ECO:0000256" key="2">
    <source>
        <dbReference type="ARBA" id="ARBA00004319"/>
    </source>
</evidence>
<dbReference type="GO" id="GO:0005788">
    <property type="term" value="C:endoplasmic reticulum lumen"/>
    <property type="evidence" value="ECO:0007669"/>
    <property type="project" value="UniProtKB-SubCell"/>
</dbReference>
<evidence type="ECO:0000313" key="10">
    <source>
        <dbReference type="Proteomes" id="UP000179807"/>
    </source>
</evidence>
<feature type="domain" description="UGGT thioredoxin-like" evidence="7">
    <location>
        <begin position="364"/>
        <end position="599"/>
    </location>
</feature>
<dbReference type="Proteomes" id="UP000179807">
    <property type="component" value="Unassembled WGS sequence"/>
</dbReference>
<evidence type="ECO:0000256" key="1">
    <source>
        <dbReference type="ARBA" id="ARBA00001913"/>
    </source>
</evidence>
<organism evidence="9 10">
    <name type="scientific">Tritrichomonas foetus</name>
    <dbReference type="NCBI Taxonomy" id="1144522"/>
    <lineage>
        <taxon>Eukaryota</taxon>
        <taxon>Metamonada</taxon>
        <taxon>Parabasalia</taxon>
        <taxon>Tritrichomonadida</taxon>
        <taxon>Tritrichomonadidae</taxon>
        <taxon>Tritrichomonas</taxon>
    </lineage>
</organism>
<dbReference type="GO" id="GO:0003980">
    <property type="term" value="F:UDP-glucose:glycoprotein glucosyltransferase activity"/>
    <property type="evidence" value="ECO:0007669"/>
    <property type="project" value="InterPro"/>
</dbReference>
<evidence type="ECO:0008006" key="11">
    <source>
        <dbReference type="Google" id="ProtNLM"/>
    </source>
</evidence>
<sequence length="1303" mass="150644">MLSVILIALVRSSFSPDHAITFDVVAPYHEVPLFDQLLYFLAGISQYSTKSFIQSILSNYSDINNKEVMLGVAEALISPALHQLMYAKLENHYYVPRGEAFRRIADELDPNSDLIIINNEQNGTNFDQQYNTATLPDDINFGNSNIVVYANFHNETAANEIISILSSRMTFTLRPFTRNTKKLIDLPGFYVELQPNVKNELNNDEDNLNIIKEEFSKYETVSDETIGKLTGIPPSYTNPILMNKIGPKLASFIRNDGSPLPEILKDICSNLPLFMPLIVSSQETSADQSSYQKVSKYLDDLSYSISLLNGRSLSNSNIDLFGILDVIQQEYNFRTVLERYFKMEYSQINDFSTMSTVPDEEYIFDYRTHLITYLNDLETDDRYINWSTNINDIYSMKGPLPEMKKNLINIILFHNPTTYEGASALFNLIILMQQGYPVRFGFLPYFNLNDKFERKVAYAFHYFAIQNPIVGIQYLVNVFQTAGINPDTGKLNHFDKQLFQTEFDKLAKDVGSQLSWDTLFFLHDSQSSETTKIMEINQFIKDSGIHETTAFINGKFIHSPEITPSVLSIEINAMYLIIQKVFEQAGIQSLNNVDIMELLLQVSPKTKSIDKRVFGLLPIGLNLFLKPIPTQVAFCDFISGIHWDYSDNDHTSAFAWLFYPEGTDLTNFYNFMQSEHLISTSFAFNPPIPESVYKVNKNIVTLIYNGRVYEDVDLSDTKFLNLLDFYSSQYTYEAISILNKNIRHKRKDALIYLSCVLIDWKANNIVRSNLIDDVWKINSTFIYQSNSFGMNWDIVINPFSHDCKNIAPLAAYFAKTGVVNVRMVLVPPLDITSSDLQFINSYSRMAIGDEKAVFTLLNETTSYKTYLHLPLSWQTELLASSIDPNNINLENIEPGIHSIQYLLSNLIVEGRSFDELGEIPECASVAFIDEYKKSNDIKYDPKKKIGDTTIMKTNGYFQLKANPGSFSFVLDDDRTKKIYNINNNDVLIASFSPDMYHLQLKHNKEFTHYKIIDLKPSSHKRNTLDIFAFASGYVDETFLKIGMLSIIRQTNQKVKFWFLKSFLSPQFKAILNKFSKEYSFEYQFVSYRWPRWLHEQTDPIKKMNGYRVFFLDTLFPLDVDKIVCIDATIFAKSDLCELFNIDIEEASYAFPSFGESRTESEPYRYWKSGYLQRMLHGKPYHSSSVFVVDLKKFREKSIGDWLRFHYQMFLSEADIHTKFDEFVFNSAQIQCEIYTLPEKWAWFDKYCDHESFSNAKAIVLSENSIDKRSRIQTAKKYIRNWEELYEESINITAGDLDFYNNCF</sequence>
<dbReference type="GO" id="GO:0051082">
    <property type="term" value="F:unfolded protein binding"/>
    <property type="evidence" value="ECO:0007669"/>
    <property type="project" value="TreeGrafter"/>
</dbReference>
<dbReference type="Pfam" id="PF18404">
    <property type="entry name" value="Glyco_transf_24"/>
    <property type="match status" value="1"/>
</dbReference>
<evidence type="ECO:0000259" key="6">
    <source>
        <dbReference type="Pfam" id="PF18401"/>
    </source>
</evidence>
<dbReference type="Pfam" id="PF06427">
    <property type="entry name" value="UDP-g_GGTase"/>
    <property type="match status" value="1"/>
</dbReference>
<dbReference type="Pfam" id="PF18402">
    <property type="entry name" value="Thioredoxin_14"/>
    <property type="match status" value="1"/>
</dbReference>
<evidence type="ECO:0000259" key="7">
    <source>
        <dbReference type="Pfam" id="PF18402"/>
    </source>
</evidence>
<name>A0A1J4JQ54_9EUKA</name>
<comment type="cofactor">
    <cofactor evidence="1">
        <name>Ca(2+)</name>
        <dbReference type="ChEBI" id="CHEBI:29108"/>
    </cofactor>
</comment>
<dbReference type="VEuPathDB" id="TrichDB:TRFO_08292"/>
<keyword evidence="4" id="KW-0256">Endoplasmic reticulum</keyword>
<keyword evidence="10" id="KW-1185">Reference proteome</keyword>
<dbReference type="InterPro" id="IPR040692">
    <property type="entry name" value="UGGT_TRXL_3"/>
</dbReference>
<dbReference type="InterPro" id="IPR040497">
    <property type="entry name" value="Glyco_transf_24"/>
</dbReference>
<dbReference type="GO" id="GO:0036503">
    <property type="term" value="P:ERAD pathway"/>
    <property type="evidence" value="ECO:0007669"/>
    <property type="project" value="TreeGrafter"/>
</dbReference>
<dbReference type="SUPFAM" id="SSF53448">
    <property type="entry name" value="Nucleotide-diphospho-sugar transferases"/>
    <property type="match status" value="1"/>
</dbReference>
<dbReference type="Gene3D" id="3.90.550.10">
    <property type="entry name" value="Spore Coat Polysaccharide Biosynthesis Protein SpsA, Chain A"/>
    <property type="match status" value="1"/>
</dbReference>
<evidence type="ECO:0000256" key="3">
    <source>
        <dbReference type="ARBA" id="ARBA00022729"/>
    </source>
</evidence>
<evidence type="ECO:0000259" key="8">
    <source>
        <dbReference type="Pfam" id="PF18404"/>
    </source>
</evidence>
<keyword evidence="5" id="KW-0325">Glycoprotein</keyword>
<dbReference type="PANTHER" id="PTHR11226">
    <property type="entry name" value="UDP-GLUCOSE GLYCOPROTEIN:GLUCOSYLTRANSFERASE"/>
    <property type="match status" value="1"/>
</dbReference>
<evidence type="ECO:0000256" key="4">
    <source>
        <dbReference type="ARBA" id="ARBA00022824"/>
    </source>
</evidence>
<gene>
    <name evidence="9" type="ORF">TRFO_08292</name>
</gene>